<dbReference type="PANTHER" id="PTHR24412:SF484">
    <property type="entry name" value="CHROMOSOME UNDETERMINED SCAFFOLD_17, WHOLE GENOME SHOTGUN SEQUENCE"/>
    <property type="match status" value="1"/>
</dbReference>
<keyword evidence="4" id="KW-1185">Reference proteome</keyword>
<protein>
    <recommendedName>
        <fullName evidence="5">Kelch motif family protein</fullName>
    </recommendedName>
</protein>
<proteinExistence type="predicted"/>
<dbReference type="Proteomes" id="UP001162131">
    <property type="component" value="Unassembled WGS sequence"/>
</dbReference>
<organism evidence="3 4">
    <name type="scientific">Blepharisma stoltei</name>
    <dbReference type="NCBI Taxonomy" id="1481888"/>
    <lineage>
        <taxon>Eukaryota</taxon>
        <taxon>Sar</taxon>
        <taxon>Alveolata</taxon>
        <taxon>Ciliophora</taxon>
        <taxon>Postciliodesmatophora</taxon>
        <taxon>Heterotrichea</taxon>
        <taxon>Heterotrichida</taxon>
        <taxon>Blepharismidae</taxon>
        <taxon>Blepharisma</taxon>
    </lineage>
</organism>
<dbReference type="SUPFAM" id="SSF117281">
    <property type="entry name" value="Kelch motif"/>
    <property type="match status" value="1"/>
</dbReference>
<keyword evidence="1" id="KW-0880">Kelch repeat</keyword>
<dbReference type="PANTHER" id="PTHR24412">
    <property type="entry name" value="KELCH PROTEIN"/>
    <property type="match status" value="1"/>
</dbReference>
<accession>A0AAU9KFX9</accession>
<evidence type="ECO:0000313" key="3">
    <source>
        <dbReference type="EMBL" id="CAG9335674.1"/>
    </source>
</evidence>
<keyword evidence="2" id="KW-0677">Repeat</keyword>
<comment type="caution">
    <text evidence="3">The sequence shown here is derived from an EMBL/GenBank/DDBJ whole genome shotgun (WGS) entry which is preliminary data.</text>
</comment>
<gene>
    <name evidence="3" type="ORF">BSTOLATCC_MIC64138</name>
</gene>
<evidence type="ECO:0000256" key="2">
    <source>
        <dbReference type="ARBA" id="ARBA00022737"/>
    </source>
</evidence>
<dbReference type="AlphaFoldDB" id="A0AAU9KFX9"/>
<dbReference type="Gene3D" id="2.120.10.80">
    <property type="entry name" value="Kelch-type beta propeller"/>
    <property type="match status" value="1"/>
</dbReference>
<reference evidence="3" key="1">
    <citation type="submission" date="2021-09" db="EMBL/GenBank/DDBJ databases">
        <authorList>
            <consortium name="AG Swart"/>
            <person name="Singh M."/>
            <person name="Singh A."/>
            <person name="Seah K."/>
            <person name="Emmerich C."/>
        </authorList>
    </citation>
    <scope>NUCLEOTIDE SEQUENCE</scope>
    <source>
        <strain evidence="3">ATCC30299</strain>
    </source>
</reference>
<dbReference type="InterPro" id="IPR015915">
    <property type="entry name" value="Kelch-typ_b-propeller"/>
</dbReference>
<name>A0AAU9KFX9_9CILI</name>
<sequence>MCSNRGFLRPNYKNSSPSYKQYYILDERAKARISDPPKESNIFRSHLNGTSNLYSSSPPNRYQKIYRNPYPKEFYENNSPLQTNRPIYFSGMASPVRYNETTKSATKLPEIKTVTKESYYLHNVKSLENLSPRKPGYAIDSVFEIYPVGNSYKMAYGNPIGMGFLITKHLIMTSNLVFPDDEVASRCFARFTDNLFETHHFDPKAYFYTNRESNFTICGFMLNPESLKQRLPIDIVQPFILSEGDGIAYLNSGSDIRTVIGVDSNNFTYSAGINILPGMPIFTIDWKLQGIHHTQTHFYRFCQASRIDSTLKTLSSIKYATSHPELMTVMSEYSEKIAGLHKNTYGSYEIGKCLYWIDWYKTNIYRYDIALNKWSYIKIHNLNDFFTVETPSWTFNWGSRIAYTPDGCFYIIGGVGKELSDTKADLYHFNTDTREITRKSSMLEKREGPAAVYRQEFIYVMGGKFSYNTCEKYSISENRWYHFAPMIHGRFEPVAALMHCEEYLYVIGGYPQDMVGTTLERFCFEKDNWEAIEILFPLPMINPAIFPVSVNKLALFGGRFSQSIYIFELCENEMDNHTTHVKDEVYKIYTIESFPEGFESVYPVFLYKEENEVFMIKSRHGEQPQIMYYSYLNLSKPPIGRILEHRRIVKLPQVKIQQIL</sequence>
<evidence type="ECO:0008006" key="5">
    <source>
        <dbReference type="Google" id="ProtNLM"/>
    </source>
</evidence>
<dbReference type="EMBL" id="CAJZBQ010000062">
    <property type="protein sequence ID" value="CAG9335674.1"/>
    <property type="molecule type" value="Genomic_DNA"/>
</dbReference>
<evidence type="ECO:0000256" key="1">
    <source>
        <dbReference type="ARBA" id="ARBA00022441"/>
    </source>
</evidence>
<evidence type="ECO:0000313" key="4">
    <source>
        <dbReference type="Proteomes" id="UP001162131"/>
    </source>
</evidence>